<comment type="similarity">
    <text evidence="2">Belongs to the sodium:solute symporter (SSF) (TC 2.A.21) family.</text>
</comment>
<feature type="transmembrane region" description="Helical" evidence="11">
    <location>
        <begin position="631"/>
        <end position="651"/>
    </location>
</feature>
<evidence type="ECO:0000256" key="1">
    <source>
        <dbReference type="ARBA" id="ARBA00004651"/>
    </source>
</evidence>
<dbReference type="PROSITE" id="PS50283">
    <property type="entry name" value="NA_SOLUT_SYMP_3"/>
    <property type="match status" value="1"/>
</dbReference>
<name>A0A6J8A7K2_MYTCO</name>
<dbReference type="PANTHER" id="PTHR42985:SF40">
    <property type="entry name" value="LD47995P-RELATED"/>
    <property type="match status" value="1"/>
</dbReference>
<protein>
    <submittedName>
        <fullName evidence="12">SLC5A6</fullName>
    </submittedName>
</protein>
<dbReference type="Pfam" id="PF00474">
    <property type="entry name" value="SSF"/>
    <property type="match status" value="1"/>
</dbReference>
<feature type="transmembrane region" description="Helical" evidence="11">
    <location>
        <begin position="487"/>
        <end position="505"/>
    </location>
</feature>
<keyword evidence="3" id="KW-0813">Transport</keyword>
<keyword evidence="10" id="KW-0739">Sodium transport</keyword>
<dbReference type="InterPro" id="IPR038377">
    <property type="entry name" value="Na/Glc_symporter_sf"/>
</dbReference>
<feature type="transmembrane region" description="Helical" evidence="11">
    <location>
        <begin position="433"/>
        <end position="452"/>
    </location>
</feature>
<dbReference type="GO" id="GO:0006814">
    <property type="term" value="P:sodium ion transport"/>
    <property type="evidence" value="ECO:0007669"/>
    <property type="project" value="UniProtKB-KW"/>
</dbReference>
<dbReference type="NCBIfam" id="TIGR00813">
    <property type="entry name" value="sss"/>
    <property type="match status" value="1"/>
</dbReference>
<organism evidence="12 13">
    <name type="scientific">Mytilus coruscus</name>
    <name type="common">Sea mussel</name>
    <dbReference type="NCBI Taxonomy" id="42192"/>
    <lineage>
        <taxon>Eukaryota</taxon>
        <taxon>Metazoa</taxon>
        <taxon>Spiralia</taxon>
        <taxon>Lophotrochozoa</taxon>
        <taxon>Mollusca</taxon>
        <taxon>Bivalvia</taxon>
        <taxon>Autobranchia</taxon>
        <taxon>Pteriomorphia</taxon>
        <taxon>Mytilida</taxon>
        <taxon>Mytiloidea</taxon>
        <taxon>Mytilidae</taxon>
        <taxon>Mytilinae</taxon>
        <taxon>Mytilus</taxon>
    </lineage>
</organism>
<dbReference type="AlphaFoldDB" id="A0A6J8A7K2"/>
<dbReference type="GO" id="GO:0005886">
    <property type="term" value="C:plasma membrane"/>
    <property type="evidence" value="ECO:0007669"/>
    <property type="project" value="UniProtKB-SubCell"/>
</dbReference>
<feature type="transmembrane region" description="Helical" evidence="11">
    <location>
        <begin position="588"/>
        <end position="610"/>
    </location>
</feature>
<evidence type="ECO:0000256" key="9">
    <source>
        <dbReference type="ARBA" id="ARBA00023136"/>
    </source>
</evidence>
<keyword evidence="7" id="KW-0915">Sodium</keyword>
<evidence type="ECO:0000313" key="12">
    <source>
        <dbReference type="EMBL" id="CAC5362974.1"/>
    </source>
</evidence>
<keyword evidence="5 11" id="KW-0812">Transmembrane</keyword>
<evidence type="ECO:0000256" key="3">
    <source>
        <dbReference type="ARBA" id="ARBA00022448"/>
    </source>
</evidence>
<evidence type="ECO:0000256" key="2">
    <source>
        <dbReference type="ARBA" id="ARBA00006434"/>
    </source>
</evidence>
<feature type="transmembrane region" description="Helical" evidence="11">
    <location>
        <begin position="374"/>
        <end position="395"/>
    </location>
</feature>
<evidence type="ECO:0000256" key="10">
    <source>
        <dbReference type="ARBA" id="ARBA00023201"/>
    </source>
</evidence>
<accession>A0A6J8A7K2</accession>
<evidence type="ECO:0000256" key="8">
    <source>
        <dbReference type="ARBA" id="ARBA00023065"/>
    </source>
</evidence>
<keyword evidence="8" id="KW-0406">Ion transport</keyword>
<feature type="transmembrane region" description="Helical" evidence="11">
    <location>
        <begin position="300"/>
        <end position="320"/>
    </location>
</feature>
<evidence type="ECO:0000256" key="11">
    <source>
        <dbReference type="SAM" id="Phobius"/>
    </source>
</evidence>
<dbReference type="Proteomes" id="UP000507470">
    <property type="component" value="Unassembled WGS sequence"/>
</dbReference>
<evidence type="ECO:0000256" key="7">
    <source>
        <dbReference type="ARBA" id="ARBA00023053"/>
    </source>
</evidence>
<keyword evidence="13" id="KW-1185">Reference proteome</keyword>
<evidence type="ECO:0000313" key="13">
    <source>
        <dbReference type="Proteomes" id="UP000507470"/>
    </source>
</evidence>
<dbReference type="OrthoDB" id="6147748at2759"/>
<dbReference type="Gene3D" id="1.20.1730.10">
    <property type="entry name" value="Sodium/glucose cotransporter"/>
    <property type="match status" value="1"/>
</dbReference>
<proteinExistence type="inferred from homology"/>
<dbReference type="InterPro" id="IPR001734">
    <property type="entry name" value="Na/solute_symporter"/>
</dbReference>
<sequence>MLAKVTSGTTRIVACESAKESGFQYNCTSVICLLKSYLRDYLISGPSRFVFNESDTESVIRSESQLADIFLGVIGSGSQLVDIFLCVIGSDSQLVNIWLSVIGSDSQLVDIFLSVIGSDSQLVDIFLSVIESDSQLVDIFLSVIGSDSQLADIWLSVIGSDSQLVDIWLSGIGSDSHLVNIWLSVIGSDSQLVDIWLSVIGSDSQLIVIWLSVIGSDSQLVNIWLNVIGSDSQLIVIWLRVIGSDTKDIMDTRVGFVAVDYVVFAISVAISIGIGIFQAMAGGKQKTTSEYLVGNRQMSIIPVTLSLIVSFESSIMMLAYPAEVYTYGIMFVMSSIGFLLAVLLGTRIVVPLIHPLKITSLYEYLELRYKSKAVRLLGTLLGMLSNVVYMAFVLYGPGLAIEAVTDFPLWASVLCISTASVLYTAIGGLKAVIWTDVFQCLIMFTGVFAVLIKGTHDAGGPREVVNISSRTGRMNFFNFDLDPTVRHTFWGLVIGSAIRLINMTFSQPTVQRICALEKQKDANKMLFVSGPAFLLTLSLACGEGLVAYAYFTSQGCDPIASKDIKKADQIMPYMVFHIFRDTPGMAGLFMAAVFSASLSTLSSLLNSNAAMAEEDIIRQIFKNISDHKATVTAKISVVFFGALGVGLTYFLKNVKGIISQISTSFTSAISGPITGLFLFSAFYPWGTKRSAIIGTLVSVALVFWLTLGQAMSKSLRRAIPLSSGPTDQCYHNSSMISVHGISNSTVGYSYYTTEDPLSVESTEPQGLDKYYSISYLWINVLGQAFTLFFGIIASLIEGVPSSESVDVRFVLPFFDQFFPCIPKRIRKRLYFGVPFDKREIMLEKYGKDETDVATLNNLGKKNESSKIELLSFQKEDKFRTDEEKTGDCTSYNVKNTSPIVASPSYKGDCTPYNVKNTSPIVASPSYKGDCTSYNDKNTSPIGASPSYKGDCTPYNVKNTSPIVASPSYKGDFSSYNVKNTSPIVASPSYKGDCTSYNVKNTSHIVVSHHIKVVARHIMSM</sequence>
<dbReference type="EMBL" id="CACVKT020000783">
    <property type="protein sequence ID" value="CAC5362974.1"/>
    <property type="molecule type" value="Genomic_DNA"/>
</dbReference>
<keyword evidence="6 11" id="KW-1133">Transmembrane helix</keyword>
<feature type="transmembrane region" description="Helical" evidence="11">
    <location>
        <begin position="261"/>
        <end position="280"/>
    </location>
</feature>
<dbReference type="InterPro" id="IPR051163">
    <property type="entry name" value="Sodium:Solute_Symporter_SSF"/>
</dbReference>
<evidence type="ECO:0000256" key="5">
    <source>
        <dbReference type="ARBA" id="ARBA00022692"/>
    </source>
</evidence>
<feature type="transmembrane region" description="Helical" evidence="11">
    <location>
        <begin position="407"/>
        <end position="426"/>
    </location>
</feature>
<feature type="transmembrane region" description="Helical" evidence="11">
    <location>
        <begin position="526"/>
        <end position="551"/>
    </location>
</feature>
<feature type="transmembrane region" description="Helical" evidence="11">
    <location>
        <begin position="326"/>
        <end position="353"/>
    </location>
</feature>
<dbReference type="GO" id="GO:0015293">
    <property type="term" value="F:symporter activity"/>
    <property type="evidence" value="ECO:0007669"/>
    <property type="project" value="TreeGrafter"/>
</dbReference>
<reference evidence="12 13" key="1">
    <citation type="submission" date="2020-06" db="EMBL/GenBank/DDBJ databases">
        <authorList>
            <person name="Li R."/>
            <person name="Bekaert M."/>
        </authorList>
    </citation>
    <scope>NUCLEOTIDE SEQUENCE [LARGE SCALE GENOMIC DNA]</scope>
    <source>
        <strain evidence="13">wild</strain>
    </source>
</reference>
<evidence type="ECO:0000256" key="4">
    <source>
        <dbReference type="ARBA" id="ARBA00022475"/>
    </source>
</evidence>
<feature type="transmembrane region" description="Helical" evidence="11">
    <location>
        <begin position="657"/>
        <end position="679"/>
    </location>
</feature>
<keyword evidence="9 11" id="KW-0472">Membrane</keyword>
<dbReference type="PANTHER" id="PTHR42985">
    <property type="entry name" value="SODIUM-COUPLED MONOCARBOXYLATE TRANSPORTER"/>
    <property type="match status" value="1"/>
</dbReference>
<evidence type="ECO:0000256" key="6">
    <source>
        <dbReference type="ARBA" id="ARBA00022989"/>
    </source>
</evidence>
<keyword evidence="4" id="KW-1003">Cell membrane</keyword>
<feature type="transmembrane region" description="Helical" evidence="11">
    <location>
        <begin position="691"/>
        <end position="711"/>
    </location>
</feature>
<comment type="subcellular location">
    <subcellularLocation>
        <location evidence="1">Cell membrane</location>
        <topology evidence="1">Multi-pass membrane protein</topology>
    </subcellularLocation>
</comment>
<gene>
    <name evidence="12" type="ORF">MCOR_4558</name>
</gene>